<dbReference type="OMA" id="NDFTGAW"/>
<feature type="region of interest" description="Disordered" evidence="1">
    <location>
        <begin position="329"/>
        <end position="372"/>
    </location>
</feature>
<feature type="compositionally biased region" description="Polar residues" evidence="1">
    <location>
        <begin position="363"/>
        <end position="372"/>
    </location>
</feature>
<sequence>MSSLFRARRSDEPRSGGKLLRGRRVTPSASPYARPESSPAAAQMGSPKWLSGLISGAGKLISSVLPSYRSSESPHSSSPVYSSDDDEDLSSGDYEDVEDLQSLNQGGTELVSKCMDRLLAIVPKNETKLAIEQLLMQESFSRDECDKLTKLIQSRVVDFPSPEVCGDGREKLRSRTTGNDTISGALLYSARTLPERISYTSKAKKWLEEKKLASKPKYDSECGPCTLNTDMRQYDIESEAGSPVDMAKSYMRSLPPWRSPAFSGIGFRTPPPYGIRRYQDEASYITSDYSLNLAKGSKRGRLFIDSWDTLDEARRVRLKPIDDKLECGLSKQAESPARVAEHERSPDNKDGAFRLADEKDTGTNHPFETTNGDTLNIVSEQEHNIGGVHPNHHTLPPEPIQHLDENQHSKVVEEVNNIPVRHDSHASASLLAEHEGNHSSEIKLAQAENKPCDADDAVNLNDVPNSTVQTSTGAEGKELSESSSQPNVSSIAETNSISDHKPQDGNSHALKKENGSANEFSANGSSAEANANQNHETVSSGSDKIIPQNGTRMKSIERMLTEPQATTTTTRRGKKVAVKSRRGRRT</sequence>
<feature type="compositionally biased region" description="Polar residues" evidence="1">
    <location>
        <begin position="462"/>
        <end position="473"/>
    </location>
</feature>
<dbReference type="PANTHER" id="PTHR33416:SF37">
    <property type="entry name" value="OS04G0655600 PROTEIN"/>
    <property type="match status" value="1"/>
</dbReference>
<feature type="compositionally biased region" description="Low complexity" evidence="1">
    <location>
        <begin position="67"/>
        <end position="82"/>
    </location>
</feature>
<dbReference type="EMBL" id="CM007385">
    <property type="protein sequence ID" value="ONK69585.1"/>
    <property type="molecule type" value="Genomic_DNA"/>
</dbReference>
<feature type="compositionally biased region" description="Basic and acidic residues" evidence="1">
    <location>
        <begin position="339"/>
        <end position="362"/>
    </location>
</feature>
<feature type="region of interest" description="Disordered" evidence="1">
    <location>
        <begin position="454"/>
        <end position="586"/>
    </location>
</feature>
<feature type="region of interest" description="Disordered" evidence="1">
    <location>
        <begin position="1"/>
        <end position="46"/>
    </location>
</feature>
<name>A0A5P1EU81_ASPOF</name>
<feature type="compositionally biased region" description="Polar residues" evidence="1">
    <location>
        <begin position="481"/>
        <end position="497"/>
    </location>
</feature>
<evidence type="ECO:0000313" key="2">
    <source>
        <dbReference type="EMBL" id="ONK69585.1"/>
    </source>
</evidence>
<dbReference type="Proteomes" id="UP000243459">
    <property type="component" value="Chromosome 5"/>
</dbReference>
<dbReference type="PANTHER" id="PTHR33416">
    <property type="entry name" value="NUCLEAR PORE COMPLEX PROTEIN NUP1"/>
    <property type="match status" value="1"/>
</dbReference>
<reference evidence="3" key="1">
    <citation type="journal article" date="2017" name="Nat. Commun.">
        <title>The asparagus genome sheds light on the origin and evolution of a young Y chromosome.</title>
        <authorList>
            <person name="Harkess A."/>
            <person name="Zhou J."/>
            <person name="Xu C."/>
            <person name="Bowers J.E."/>
            <person name="Van der Hulst R."/>
            <person name="Ayyampalayam S."/>
            <person name="Mercati F."/>
            <person name="Riccardi P."/>
            <person name="McKain M.R."/>
            <person name="Kakrana A."/>
            <person name="Tang H."/>
            <person name="Ray J."/>
            <person name="Groenendijk J."/>
            <person name="Arikit S."/>
            <person name="Mathioni S.M."/>
            <person name="Nakano M."/>
            <person name="Shan H."/>
            <person name="Telgmann-Rauber A."/>
            <person name="Kanno A."/>
            <person name="Yue Z."/>
            <person name="Chen H."/>
            <person name="Li W."/>
            <person name="Chen Y."/>
            <person name="Xu X."/>
            <person name="Zhang Y."/>
            <person name="Luo S."/>
            <person name="Chen H."/>
            <person name="Gao J."/>
            <person name="Mao Z."/>
            <person name="Pires J.C."/>
            <person name="Luo M."/>
            <person name="Kudrna D."/>
            <person name="Wing R.A."/>
            <person name="Meyers B.C."/>
            <person name="Yi K."/>
            <person name="Kong H."/>
            <person name="Lavrijsen P."/>
            <person name="Sunseri F."/>
            <person name="Falavigna A."/>
            <person name="Ye Y."/>
            <person name="Leebens-Mack J.H."/>
            <person name="Chen G."/>
        </authorList>
    </citation>
    <scope>NUCLEOTIDE SEQUENCE [LARGE SCALE GENOMIC DNA]</scope>
    <source>
        <strain evidence="3">cv. DH0086</strain>
    </source>
</reference>
<gene>
    <name evidence="2" type="ORF">A4U43_C05F24510</name>
</gene>
<dbReference type="GO" id="GO:0071763">
    <property type="term" value="P:nuclear membrane organization"/>
    <property type="evidence" value="ECO:0007669"/>
    <property type="project" value="TreeGrafter"/>
</dbReference>
<accession>A0A5P1EU81</accession>
<feature type="compositionally biased region" description="Acidic residues" evidence="1">
    <location>
        <begin position="83"/>
        <end position="93"/>
    </location>
</feature>
<organism evidence="2 3">
    <name type="scientific">Asparagus officinalis</name>
    <name type="common">Garden asparagus</name>
    <dbReference type="NCBI Taxonomy" id="4686"/>
    <lineage>
        <taxon>Eukaryota</taxon>
        <taxon>Viridiplantae</taxon>
        <taxon>Streptophyta</taxon>
        <taxon>Embryophyta</taxon>
        <taxon>Tracheophyta</taxon>
        <taxon>Spermatophyta</taxon>
        <taxon>Magnoliopsida</taxon>
        <taxon>Liliopsida</taxon>
        <taxon>Asparagales</taxon>
        <taxon>Asparagaceae</taxon>
        <taxon>Asparagoideae</taxon>
        <taxon>Asparagus</taxon>
    </lineage>
</organism>
<feature type="region of interest" description="Disordered" evidence="1">
    <location>
        <begin position="66"/>
        <end position="93"/>
    </location>
</feature>
<proteinExistence type="predicted"/>
<feature type="compositionally biased region" description="Basic residues" evidence="1">
    <location>
        <begin position="571"/>
        <end position="586"/>
    </location>
</feature>
<evidence type="ECO:0000256" key="1">
    <source>
        <dbReference type="SAM" id="MobiDB-lite"/>
    </source>
</evidence>
<keyword evidence="3" id="KW-1185">Reference proteome</keyword>
<feature type="compositionally biased region" description="Polar residues" evidence="1">
    <location>
        <begin position="533"/>
        <end position="552"/>
    </location>
</feature>
<protein>
    <submittedName>
        <fullName evidence="2">Uncharacterized protein</fullName>
    </submittedName>
</protein>
<feature type="compositionally biased region" description="Low complexity" evidence="1">
    <location>
        <begin position="515"/>
        <end position="532"/>
    </location>
</feature>
<dbReference type="GO" id="GO:0005635">
    <property type="term" value="C:nuclear envelope"/>
    <property type="evidence" value="ECO:0007669"/>
    <property type="project" value="TreeGrafter"/>
</dbReference>
<dbReference type="AlphaFoldDB" id="A0A5P1EU81"/>
<evidence type="ECO:0000313" key="3">
    <source>
        <dbReference type="Proteomes" id="UP000243459"/>
    </source>
</evidence>
<dbReference type="Gramene" id="ONK69585">
    <property type="protein sequence ID" value="ONK69585"/>
    <property type="gene ID" value="A4U43_C05F24510"/>
</dbReference>